<evidence type="ECO:0000256" key="2">
    <source>
        <dbReference type="SAM" id="MobiDB-lite"/>
    </source>
</evidence>
<organism evidence="5 6">
    <name type="scientific">Bathycoccus prasinos</name>
    <dbReference type="NCBI Taxonomy" id="41875"/>
    <lineage>
        <taxon>Eukaryota</taxon>
        <taxon>Viridiplantae</taxon>
        <taxon>Chlorophyta</taxon>
        <taxon>Mamiellophyceae</taxon>
        <taxon>Mamiellales</taxon>
        <taxon>Bathycoccaceae</taxon>
        <taxon>Bathycoccus</taxon>
    </lineage>
</organism>
<feature type="region of interest" description="Disordered" evidence="2">
    <location>
        <begin position="69"/>
        <end position="98"/>
    </location>
</feature>
<feature type="chain" id="PRO_5003917599" description="UBA domain-containing protein" evidence="3">
    <location>
        <begin position="27"/>
        <end position="1104"/>
    </location>
</feature>
<feature type="compositionally biased region" description="Acidic residues" evidence="2">
    <location>
        <begin position="398"/>
        <end position="407"/>
    </location>
</feature>
<feature type="compositionally biased region" description="Low complexity" evidence="2">
    <location>
        <begin position="635"/>
        <end position="646"/>
    </location>
</feature>
<feature type="compositionally biased region" description="Low complexity" evidence="2">
    <location>
        <begin position="944"/>
        <end position="955"/>
    </location>
</feature>
<proteinExistence type="predicted"/>
<feature type="region of interest" description="Disordered" evidence="2">
    <location>
        <begin position="386"/>
        <end position="407"/>
    </location>
</feature>
<feature type="compositionally biased region" description="Polar residues" evidence="2">
    <location>
        <begin position="998"/>
        <end position="1009"/>
    </location>
</feature>
<dbReference type="PROSITE" id="PS50030">
    <property type="entry name" value="UBA"/>
    <property type="match status" value="1"/>
</dbReference>
<name>K8FEF9_9CHLO</name>
<keyword evidence="6" id="KW-1185">Reference proteome</keyword>
<reference evidence="5 6" key="1">
    <citation type="submission" date="2011-10" db="EMBL/GenBank/DDBJ databases">
        <authorList>
            <person name="Genoscope - CEA"/>
        </authorList>
    </citation>
    <scope>NUCLEOTIDE SEQUENCE [LARGE SCALE GENOMIC DNA]</scope>
    <source>
        <strain evidence="5 6">RCC 1105</strain>
    </source>
</reference>
<dbReference type="PANTHER" id="PTHR35711">
    <property type="entry name" value="EXPRESSED PROTEIN"/>
    <property type="match status" value="1"/>
</dbReference>
<dbReference type="KEGG" id="bpg:Bathy07g04290"/>
<feature type="compositionally biased region" description="Basic and acidic residues" evidence="2">
    <location>
        <begin position="720"/>
        <end position="749"/>
    </location>
</feature>
<dbReference type="Proteomes" id="UP000198341">
    <property type="component" value="Chromosome 7"/>
</dbReference>
<feature type="compositionally biased region" description="Basic and acidic residues" evidence="2">
    <location>
        <begin position="217"/>
        <end position="226"/>
    </location>
</feature>
<feature type="domain" description="UBA" evidence="4">
    <location>
        <begin position="1059"/>
        <end position="1102"/>
    </location>
</feature>
<sequence>MKETLARFFFLKKSLLLRLLFLTPFSFNIDTEKGPRFQSDIQRNASPFLLFKTTTYTRRIHDDLTMSTRQRALSAQPKTPHTFEDDEEKEEDDDNMNTNATNNWLHLIDNRKDREKIIRLQNADDPSLRAMFEAIRVTMKKKDENMERAAMIGFERGVSFGVAEGGGGKTKTIKKKKKKENDSDEDEEFAISEEDGSSDFKEEEEDSSSDENEDENENRNKIERRSKASSSAPGTLLVSDDDDDEEDDGAEEVRRGRYKSNADGKFARIEKKSKSNEDDETALRWVVERNSWNKNEETHKSVLNDLEVVDLRRKLANAEITTNNAILSKMLTAWRLACFTSRRNESVMQRMRVASEHRKMRAAFRSWMDASLEFKRRRVLVGVRDADGGDRKKKKNDEEEEEEFAPDYSEECERLQLEVKSLREMLERERTKPLSGPGAEFKEQANAFNAHLKKVVRDLEGTRSLNAQLTRRLEMKEKQVQGYRGGGNEYTADAMKPTNRANQRTMGTQTMFETYPGSQNNNSKYPKVVSFKNEREQSFVKDSAPGNRYEHVKAENEKLRQELEKQTKVLHEKFEMQLRAAEVAERKLNDERQRRAREIELREKASNDLKREHEREMAEMIESYDALYGGRNNNSISKNNKANDSSLNKYASKPSPPKKMSSTSSVMKKRRDEIVSSLRSPRDPRVREDTYRNNEYMQQQQQQQQQQNNNSDKLSSILNPRERSSPLSPDKDDAMTFEKMASIREDYIKQPHHRTTGRPQREKTSPPPNNFAMLRPSSMNTLDSYGEEERRSKNTNADEYEDADDMFLSPTKTFSESENQSFRDASSALGTPASSSAARSTAKGYFKRGGPNGSNNTNPPPASSSSVAANSSPPQSKVTPKGFTPRGEQLTLSAFNEYANAGKKQSRTMGTSMQEDKFDDIVGNDYDDKDVNIKKSSKGRDLVSSLPSRLFSASSNEMNKSASEDDEDDDREEEEGEEVEEEEEDDWGLAIPKKPHHLTTTGGKKNNAITKDELELSRSDWDDLLGKKNSHPKGDGTTAAFRGARRDLRFSESQQSAPPAKTKTMVVAELVVQGWSKNEALFALEKVGENDVNKCAEWLIRRNH</sequence>
<keyword evidence="1" id="KW-0175">Coiled coil</keyword>
<protein>
    <recommendedName>
        <fullName evidence="4">UBA domain-containing protein</fullName>
    </recommendedName>
</protein>
<accession>K8FEF9</accession>
<feature type="compositionally biased region" description="Low complexity" evidence="2">
    <location>
        <begin position="833"/>
        <end position="842"/>
    </location>
</feature>
<feature type="region of interest" description="Disordered" evidence="2">
    <location>
        <begin position="160"/>
        <end position="258"/>
    </location>
</feature>
<feature type="compositionally biased region" description="Polar residues" evidence="2">
    <location>
        <begin position="810"/>
        <end position="824"/>
    </location>
</feature>
<evidence type="ECO:0000259" key="4">
    <source>
        <dbReference type="PROSITE" id="PS50030"/>
    </source>
</evidence>
<dbReference type="GeneID" id="19014918"/>
<evidence type="ECO:0000313" key="5">
    <source>
        <dbReference type="EMBL" id="CCO66221.1"/>
    </source>
</evidence>
<dbReference type="InterPro" id="IPR015940">
    <property type="entry name" value="UBA"/>
</dbReference>
<feature type="region of interest" description="Disordered" evidence="2">
    <location>
        <begin position="635"/>
        <end position="1011"/>
    </location>
</feature>
<feature type="compositionally biased region" description="Low complexity" evidence="2">
    <location>
        <begin position="853"/>
        <end position="874"/>
    </location>
</feature>
<gene>
    <name evidence="5" type="ORF">Bathy07g04290</name>
</gene>
<feature type="compositionally biased region" description="Acidic residues" evidence="2">
    <location>
        <begin position="964"/>
        <end position="987"/>
    </location>
</feature>
<evidence type="ECO:0000256" key="3">
    <source>
        <dbReference type="SAM" id="SignalP"/>
    </source>
</evidence>
<dbReference type="PANTHER" id="PTHR35711:SF1">
    <property type="entry name" value="ECTODERMAL, ISOFORM F"/>
    <property type="match status" value="1"/>
</dbReference>
<feature type="compositionally biased region" description="Acidic residues" evidence="2">
    <location>
        <begin position="239"/>
        <end position="250"/>
    </location>
</feature>
<keyword evidence="3" id="KW-0732">Signal</keyword>
<dbReference type="RefSeq" id="XP_007512133.1">
    <property type="nucleotide sequence ID" value="XM_007512071.1"/>
</dbReference>
<feature type="compositionally biased region" description="Basic and acidic residues" evidence="2">
    <location>
        <begin position="670"/>
        <end position="692"/>
    </location>
</feature>
<feature type="compositionally biased region" description="Acidic residues" evidence="2">
    <location>
        <begin position="182"/>
        <end position="216"/>
    </location>
</feature>
<feature type="coiled-coil region" evidence="1">
    <location>
        <begin position="549"/>
        <end position="601"/>
    </location>
</feature>
<evidence type="ECO:0000256" key="1">
    <source>
        <dbReference type="SAM" id="Coils"/>
    </source>
</evidence>
<feature type="compositionally biased region" description="Basic and acidic residues" evidence="2">
    <location>
        <begin position="929"/>
        <end position="941"/>
    </location>
</feature>
<feature type="compositionally biased region" description="Acidic residues" evidence="2">
    <location>
        <begin position="84"/>
        <end position="95"/>
    </location>
</feature>
<feature type="signal peptide" evidence="3">
    <location>
        <begin position="1"/>
        <end position="26"/>
    </location>
</feature>
<dbReference type="EMBL" id="FO082272">
    <property type="protein sequence ID" value="CCO66221.1"/>
    <property type="molecule type" value="Genomic_DNA"/>
</dbReference>
<feature type="compositionally biased region" description="Polar residues" evidence="2">
    <location>
        <begin position="69"/>
        <end position="79"/>
    </location>
</feature>
<feature type="compositionally biased region" description="Low complexity" evidence="2">
    <location>
        <begin position="698"/>
        <end position="710"/>
    </location>
</feature>
<evidence type="ECO:0000313" key="6">
    <source>
        <dbReference type="Proteomes" id="UP000198341"/>
    </source>
</evidence>
<dbReference type="AlphaFoldDB" id="K8FEF9"/>